<accession>A0A329SWE7</accession>
<evidence type="ECO:0000313" key="8">
    <source>
        <dbReference type="EMBL" id="RAW40771.1"/>
    </source>
</evidence>
<dbReference type="Proteomes" id="UP000774804">
    <property type="component" value="Unassembled WGS sequence"/>
</dbReference>
<dbReference type="EMBL" id="RCMK01000273">
    <property type="protein sequence ID" value="KAG2939499.1"/>
    <property type="molecule type" value="Genomic_DNA"/>
</dbReference>
<keyword evidence="9" id="KW-1185">Reference proteome</keyword>
<protein>
    <recommendedName>
        <fullName evidence="2">Retrovirus-related Pol polyprotein from transposon TNT 1-94-like beta-barrel domain-containing protein</fullName>
    </recommendedName>
</protein>
<reference evidence="3" key="2">
    <citation type="submission" date="2018-10" db="EMBL/GenBank/DDBJ databases">
        <title>Effector identification in a new, highly contiguous assembly of the strawberry crown rot pathogen Phytophthora cactorum.</title>
        <authorList>
            <person name="Armitage A.D."/>
            <person name="Nellist C.F."/>
            <person name="Bates H."/>
            <person name="Vickerstaff R.J."/>
            <person name="Harrison R.J."/>
        </authorList>
    </citation>
    <scope>NUCLEOTIDE SEQUENCE</scope>
    <source>
        <strain evidence="3">15-7</strain>
        <strain evidence="4">4032</strain>
        <strain evidence="5">4040</strain>
        <strain evidence="6">P415</strain>
        <strain evidence="7">P421</strain>
    </source>
</reference>
<feature type="region of interest" description="Disordered" evidence="1">
    <location>
        <begin position="1"/>
        <end position="24"/>
    </location>
</feature>
<dbReference type="AlphaFoldDB" id="A0A329SWE7"/>
<proteinExistence type="predicted"/>
<evidence type="ECO:0000256" key="1">
    <source>
        <dbReference type="SAM" id="MobiDB-lite"/>
    </source>
</evidence>
<organism evidence="8 9">
    <name type="scientific">Phytophthora cactorum</name>
    <dbReference type="NCBI Taxonomy" id="29920"/>
    <lineage>
        <taxon>Eukaryota</taxon>
        <taxon>Sar</taxon>
        <taxon>Stramenopiles</taxon>
        <taxon>Oomycota</taxon>
        <taxon>Peronosporomycetes</taxon>
        <taxon>Peronosporales</taxon>
        <taxon>Peronosporaceae</taxon>
        <taxon>Phytophthora</taxon>
    </lineage>
</organism>
<evidence type="ECO:0000313" key="6">
    <source>
        <dbReference type="EMBL" id="KAG2969276.1"/>
    </source>
</evidence>
<dbReference type="InterPro" id="IPR054722">
    <property type="entry name" value="PolX-like_BBD"/>
</dbReference>
<dbReference type="Proteomes" id="UP000736787">
    <property type="component" value="Unassembled WGS sequence"/>
</dbReference>
<dbReference type="Proteomes" id="UP000697107">
    <property type="component" value="Unassembled WGS sequence"/>
</dbReference>
<feature type="domain" description="Retrovirus-related Pol polyprotein from transposon TNT 1-94-like beta-barrel" evidence="2">
    <location>
        <begin position="49"/>
        <end position="115"/>
    </location>
</feature>
<dbReference type="Proteomes" id="UP000735874">
    <property type="component" value="Unassembled WGS sequence"/>
</dbReference>
<dbReference type="EMBL" id="MJFZ01000042">
    <property type="protein sequence ID" value="RAW40771.1"/>
    <property type="molecule type" value="Genomic_DNA"/>
</dbReference>
<comment type="caution">
    <text evidence="8">The sequence shown here is derived from an EMBL/GenBank/DDBJ whole genome shotgun (WGS) entry which is preliminary data.</text>
</comment>
<reference evidence="8 9" key="1">
    <citation type="submission" date="2018-01" db="EMBL/GenBank/DDBJ databases">
        <title>Draft genome of the strawberry crown rot pathogen Phytophthora cactorum.</title>
        <authorList>
            <person name="Armitage A.D."/>
            <person name="Lysoe E."/>
            <person name="Nellist C.F."/>
            <person name="Harrison R.J."/>
            <person name="Brurberg M.B."/>
        </authorList>
    </citation>
    <scope>NUCLEOTIDE SEQUENCE [LARGE SCALE GENOMIC DNA]</scope>
    <source>
        <strain evidence="8 9">10300</strain>
    </source>
</reference>
<evidence type="ECO:0000313" key="3">
    <source>
        <dbReference type="EMBL" id="KAG2857724.1"/>
    </source>
</evidence>
<feature type="compositionally biased region" description="Basic and acidic residues" evidence="1">
    <location>
        <begin position="10"/>
        <end position="24"/>
    </location>
</feature>
<dbReference type="Pfam" id="PF22936">
    <property type="entry name" value="Pol_BBD"/>
    <property type="match status" value="1"/>
</dbReference>
<evidence type="ECO:0000313" key="7">
    <source>
        <dbReference type="EMBL" id="KAG3212589.1"/>
    </source>
</evidence>
<sequence>MVSASTARSGHKEFECRKKKADDGRGQVAQAHASDFAFTASSAMINSEWLVHSGASSHMTSDAFRGKFVSMRDLKMPIRITIADGTKIDSVVTGTVRLKLMDVTSVTLSDALCIP</sequence>
<dbReference type="EMBL" id="RCMI01000809">
    <property type="protein sequence ID" value="KAG2897164.1"/>
    <property type="molecule type" value="Genomic_DNA"/>
</dbReference>
<evidence type="ECO:0000313" key="4">
    <source>
        <dbReference type="EMBL" id="KAG2897164.1"/>
    </source>
</evidence>
<evidence type="ECO:0000259" key="2">
    <source>
        <dbReference type="Pfam" id="PF22936"/>
    </source>
</evidence>
<gene>
    <name evidence="8" type="ORF">PC110_g3011</name>
    <name evidence="3" type="ORF">PC113_g10431</name>
    <name evidence="4" type="ORF">PC115_g17287</name>
    <name evidence="5" type="ORF">PC117_g10925</name>
    <name evidence="6" type="ORF">PC118_g17532</name>
    <name evidence="7" type="ORF">PC129_g16449</name>
</gene>
<dbReference type="EMBL" id="RCMV01000819">
    <property type="protein sequence ID" value="KAG3212589.1"/>
    <property type="molecule type" value="Genomic_DNA"/>
</dbReference>
<dbReference type="Proteomes" id="UP000760860">
    <property type="component" value="Unassembled WGS sequence"/>
</dbReference>
<name>A0A329SWE7_9STRA</name>
<dbReference type="EMBL" id="RCMG01000279">
    <property type="protein sequence ID" value="KAG2857724.1"/>
    <property type="molecule type" value="Genomic_DNA"/>
</dbReference>
<evidence type="ECO:0000313" key="5">
    <source>
        <dbReference type="EMBL" id="KAG2939499.1"/>
    </source>
</evidence>
<evidence type="ECO:0000313" key="9">
    <source>
        <dbReference type="Proteomes" id="UP000251314"/>
    </source>
</evidence>
<dbReference type="OrthoDB" id="110542at2759"/>
<dbReference type="VEuPathDB" id="FungiDB:PC110_g3011"/>
<dbReference type="EMBL" id="RCML01000801">
    <property type="protein sequence ID" value="KAG2969276.1"/>
    <property type="molecule type" value="Genomic_DNA"/>
</dbReference>
<dbReference type="Proteomes" id="UP000251314">
    <property type="component" value="Unassembled WGS sequence"/>
</dbReference>